<evidence type="ECO:0000313" key="1">
    <source>
        <dbReference type="EMBL" id="CAF3964822.1"/>
    </source>
</evidence>
<gene>
    <name evidence="1" type="ORF">OXD698_LOCUS27472</name>
</gene>
<protein>
    <submittedName>
        <fullName evidence="1">Uncharacterized protein</fullName>
    </submittedName>
</protein>
<reference evidence="1" key="1">
    <citation type="submission" date="2021-02" db="EMBL/GenBank/DDBJ databases">
        <authorList>
            <person name="Nowell W R."/>
        </authorList>
    </citation>
    <scope>NUCLEOTIDE SEQUENCE</scope>
</reference>
<comment type="caution">
    <text evidence="1">The sequence shown here is derived from an EMBL/GenBank/DDBJ whole genome shotgun (WGS) entry which is preliminary data.</text>
</comment>
<organism evidence="1 2">
    <name type="scientific">Adineta steineri</name>
    <dbReference type="NCBI Taxonomy" id="433720"/>
    <lineage>
        <taxon>Eukaryota</taxon>
        <taxon>Metazoa</taxon>
        <taxon>Spiralia</taxon>
        <taxon>Gnathifera</taxon>
        <taxon>Rotifera</taxon>
        <taxon>Eurotatoria</taxon>
        <taxon>Bdelloidea</taxon>
        <taxon>Adinetida</taxon>
        <taxon>Adinetidae</taxon>
        <taxon>Adineta</taxon>
    </lineage>
</organism>
<sequence length="60" mass="6645">SLIRSDSFNCTDKVDQWLLSTTPMSSAPILITADNDFQPTDNNDEGENLHKATTISVFND</sequence>
<feature type="non-terminal residue" evidence="1">
    <location>
        <position position="1"/>
    </location>
</feature>
<dbReference type="Proteomes" id="UP000663844">
    <property type="component" value="Unassembled WGS sequence"/>
</dbReference>
<dbReference type="EMBL" id="CAJOAZ010002849">
    <property type="protein sequence ID" value="CAF3964822.1"/>
    <property type="molecule type" value="Genomic_DNA"/>
</dbReference>
<proteinExistence type="predicted"/>
<name>A0A819LNS5_9BILA</name>
<accession>A0A819LNS5</accession>
<evidence type="ECO:0000313" key="2">
    <source>
        <dbReference type="Proteomes" id="UP000663844"/>
    </source>
</evidence>
<dbReference type="AlphaFoldDB" id="A0A819LNS5"/>